<dbReference type="Proteomes" id="UP000305196">
    <property type="component" value="Chromosome 1"/>
</dbReference>
<feature type="region of interest" description="Disordered" evidence="1">
    <location>
        <begin position="109"/>
        <end position="137"/>
    </location>
</feature>
<feature type="compositionally biased region" description="Basic and acidic residues" evidence="1">
    <location>
        <begin position="109"/>
        <end position="131"/>
    </location>
</feature>
<feature type="region of interest" description="Disordered" evidence="1">
    <location>
        <begin position="1"/>
        <end position="67"/>
    </location>
</feature>
<evidence type="ECO:0000313" key="3">
    <source>
        <dbReference type="EMBL" id="SCO70515.1"/>
    </source>
</evidence>
<evidence type="ECO:0000256" key="1">
    <source>
        <dbReference type="SAM" id="MobiDB-lite"/>
    </source>
</evidence>
<name>A0A1G4GR19_PLAVI</name>
<reference evidence="4 5" key="1">
    <citation type="submission" date="2016-07" db="EMBL/GenBank/DDBJ databases">
        <authorList>
            <consortium name="Pathogen Informatics"/>
        </authorList>
    </citation>
    <scope>NUCLEOTIDE SEQUENCE [LARGE SCALE GENOMIC DNA]</scope>
</reference>
<proteinExistence type="predicted"/>
<sequence length="137" mass="15383">MRSKRTYRLASLQSSTRGRDLVEQRDTSHEQGGKRPLGEIPSCENNRRGTPTRGGMKIHLRRKSRQPISDLCCEASGSSEGLFPPRGLSTPPLSGYAKCWAVQPDKKVKRIEEQEEHHTASNSRKSSETHLHPANRP</sequence>
<gene>
    <name evidence="3" type="ORF">PVC01_010023900</name>
    <name evidence="2" type="ORF">PVT01_010019800</name>
</gene>
<dbReference type="Proteomes" id="UP000196402">
    <property type="component" value="Chromosome 1"/>
</dbReference>
<dbReference type="AlphaFoldDB" id="A0A1G4GR19"/>
<evidence type="ECO:0000313" key="5">
    <source>
        <dbReference type="Proteomes" id="UP000305196"/>
    </source>
</evidence>
<evidence type="ECO:0000313" key="2">
    <source>
        <dbReference type="EMBL" id="SCO65024.1"/>
    </source>
</evidence>
<evidence type="ECO:0000313" key="4">
    <source>
        <dbReference type="Proteomes" id="UP000196402"/>
    </source>
</evidence>
<feature type="compositionally biased region" description="Basic and acidic residues" evidence="1">
    <location>
        <begin position="17"/>
        <end position="37"/>
    </location>
</feature>
<feature type="compositionally biased region" description="Basic residues" evidence="1">
    <location>
        <begin position="56"/>
        <end position="65"/>
    </location>
</feature>
<protein>
    <submittedName>
        <fullName evidence="2">Uncharacterized protein</fullName>
    </submittedName>
</protein>
<accession>A0A1G4GR19</accession>
<dbReference type="EMBL" id="LT615239">
    <property type="protein sequence ID" value="SCO65024.1"/>
    <property type="molecule type" value="Genomic_DNA"/>
</dbReference>
<organism evidence="2 4">
    <name type="scientific">Plasmodium vivax</name>
    <name type="common">malaria parasite P. vivax</name>
    <dbReference type="NCBI Taxonomy" id="5855"/>
    <lineage>
        <taxon>Eukaryota</taxon>
        <taxon>Sar</taxon>
        <taxon>Alveolata</taxon>
        <taxon>Apicomplexa</taxon>
        <taxon>Aconoidasida</taxon>
        <taxon>Haemosporida</taxon>
        <taxon>Plasmodiidae</taxon>
        <taxon>Plasmodium</taxon>
        <taxon>Plasmodium (Plasmodium)</taxon>
    </lineage>
</organism>
<dbReference type="EMBL" id="LT615256">
    <property type="protein sequence ID" value="SCO70515.1"/>
    <property type="molecule type" value="Genomic_DNA"/>
</dbReference>